<reference evidence="19 20" key="1">
    <citation type="submission" date="2018-11" db="EMBL/GenBank/DDBJ databases">
        <title>Genome sequence of Apiotrichum porosum DSM 27194.</title>
        <authorList>
            <person name="Aliyu H."/>
            <person name="Gorte O."/>
            <person name="Ochsenreither K."/>
        </authorList>
    </citation>
    <scope>NUCLEOTIDE SEQUENCE [LARGE SCALE GENOMIC DNA]</scope>
    <source>
        <strain evidence="19 20">DSM 27194</strain>
    </source>
</reference>
<gene>
    <name evidence="19" type="ORF">EHS24_008846</name>
</gene>
<dbReference type="PANTHER" id="PTHR11082:SF5">
    <property type="entry name" value="TRNA-DIHYDROURIDINE(16_17) SYNTHASE [NAD(P)(+)]-LIKE"/>
    <property type="match status" value="1"/>
</dbReference>
<dbReference type="EMBL" id="RSCE01000008">
    <property type="protein sequence ID" value="RSH80273.1"/>
    <property type="molecule type" value="Genomic_DNA"/>
</dbReference>
<dbReference type="GeneID" id="39593389"/>
<evidence type="ECO:0000256" key="17">
    <source>
        <dbReference type="SAM" id="MobiDB-lite"/>
    </source>
</evidence>
<evidence type="ECO:0000256" key="11">
    <source>
        <dbReference type="ARBA" id="ARBA00047287"/>
    </source>
</evidence>
<evidence type="ECO:0000256" key="5">
    <source>
        <dbReference type="ARBA" id="ARBA00022694"/>
    </source>
</evidence>
<evidence type="ECO:0000256" key="4">
    <source>
        <dbReference type="ARBA" id="ARBA00022664"/>
    </source>
</evidence>
<keyword evidence="20" id="KW-1185">Reference proteome</keyword>
<dbReference type="PROSITE" id="PS01136">
    <property type="entry name" value="UPF0034"/>
    <property type="match status" value="1"/>
</dbReference>
<evidence type="ECO:0000256" key="14">
    <source>
        <dbReference type="ARBA" id="ARBA00048934"/>
    </source>
</evidence>
<evidence type="ECO:0000256" key="15">
    <source>
        <dbReference type="ARBA" id="ARBA00049447"/>
    </source>
</evidence>
<evidence type="ECO:0000256" key="3">
    <source>
        <dbReference type="ARBA" id="ARBA00022643"/>
    </source>
</evidence>
<comment type="similarity">
    <text evidence="9">Belongs to the Dus family. Dus1 subfamily.</text>
</comment>
<dbReference type="CDD" id="cd02801">
    <property type="entry name" value="DUS_like_FMN"/>
    <property type="match status" value="1"/>
</dbReference>
<evidence type="ECO:0000256" key="1">
    <source>
        <dbReference type="ARBA" id="ARBA00001917"/>
    </source>
</evidence>
<sequence length="616" mass="66079">MTVTPPAPAATAAPVAVPHVTEATDAAPAAEASLPPTVVPKHAKLGGYDLYRSIGSPKYVVAPMVDASELPWRLLSKAPLDPELAGEPETITGSTGRTFKRYKGGAHLSYTPMIHARVFSESRAASRGGDPQFNLTFGEEGSEQTLAGIEGGDRPLFVQFCANDPDVLLAAAKKVEDRCDAVDINFGCPQGIARKGHYGSFLQDEWDLVAKLISTLHENLKCPVTAKFRIFPEVEKTIRYAKMMEAAGAQILTCHGRTRDMKGQFTGLADWEQIKAVKAAVNVPVFANGNILYREDVDRCLELTGVDGVMTAEGNLSNPALFMDADSPHAFTSSIALANRYLDIVDSLESPTSPSAIKSHMFRVLRPILDKHDELRVLIGKVGLGEQTKRIAHYRECVKTIASYVPDAGTTVAAPPIDPATGYRELPIWIAQPYIRPTPVSSEVGGVAEFEGGVAATDGDASAGPSRAMSPAPNAKLLSSQAARMAITNCAGPECKDAAASRCSSRACLVHCRQIRAIEGGMDPIEAAAQALAGGLVGVGCEAHESKAAERSKRRKEKYASREEARKDKRRKYRQRSRSRERERKEAEQAEGTAATEEVPHVAAETNPVEAQAATA</sequence>
<dbReference type="Pfam" id="PF01207">
    <property type="entry name" value="Dus"/>
    <property type="match status" value="1"/>
</dbReference>
<dbReference type="RefSeq" id="XP_028475220.1">
    <property type="nucleotide sequence ID" value="XM_028624148.1"/>
</dbReference>
<dbReference type="Gene3D" id="3.20.20.70">
    <property type="entry name" value="Aldolase class I"/>
    <property type="match status" value="1"/>
</dbReference>
<dbReference type="AlphaFoldDB" id="A0A427XN68"/>
<comment type="caution">
    <text evidence="19">The sequence shown here is derived from an EMBL/GenBank/DDBJ whole genome shotgun (WGS) entry which is preliminary data.</text>
</comment>
<dbReference type="EC" id="1.3.1.88" evidence="10"/>
<evidence type="ECO:0000313" key="19">
    <source>
        <dbReference type="EMBL" id="RSH80273.1"/>
    </source>
</evidence>
<keyword evidence="7" id="KW-0560">Oxidoreductase</keyword>
<evidence type="ECO:0000259" key="18">
    <source>
        <dbReference type="Pfam" id="PF01207"/>
    </source>
</evidence>
<feature type="domain" description="DUS-like FMN-binding" evidence="18">
    <location>
        <begin position="61"/>
        <end position="324"/>
    </location>
</feature>
<proteinExistence type="inferred from homology"/>
<comment type="catalytic activity">
    <reaction evidence="13">
        <text>a 5,6-dihydrouridine in mRNA + NAD(+) = a uridine in mRNA + NADH + H(+)</text>
        <dbReference type="Rhea" id="RHEA:69851"/>
        <dbReference type="Rhea" id="RHEA-COMP:14658"/>
        <dbReference type="Rhea" id="RHEA-COMP:17789"/>
        <dbReference type="ChEBI" id="CHEBI:15378"/>
        <dbReference type="ChEBI" id="CHEBI:57540"/>
        <dbReference type="ChEBI" id="CHEBI:57945"/>
        <dbReference type="ChEBI" id="CHEBI:65315"/>
        <dbReference type="ChEBI" id="CHEBI:74443"/>
    </reaction>
    <physiologicalReaction direction="right-to-left" evidence="13">
        <dbReference type="Rhea" id="RHEA:69853"/>
    </physiologicalReaction>
</comment>
<dbReference type="PANTHER" id="PTHR11082">
    <property type="entry name" value="TRNA-DIHYDROURIDINE SYNTHASE"/>
    <property type="match status" value="1"/>
</dbReference>
<name>A0A427XN68_9TREE</name>
<comment type="catalytic activity">
    <reaction evidence="11">
        <text>5,6-dihydrouridine(17) in tRNA + NAD(+) = uridine(17) in tRNA + NADH + H(+)</text>
        <dbReference type="Rhea" id="RHEA:53372"/>
        <dbReference type="Rhea" id="RHEA-COMP:13541"/>
        <dbReference type="Rhea" id="RHEA-COMP:13542"/>
        <dbReference type="ChEBI" id="CHEBI:15378"/>
        <dbReference type="ChEBI" id="CHEBI:57540"/>
        <dbReference type="ChEBI" id="CHEBI:57945"/>
        <dbReference type="ChEBI" id="CHEBI:65315"/>
        <dbReference type="ChEBI" id="CHEBI:74443"/>
        <dbReference type="EC" id="1.3.1.88"/>
    </reaction>
    <physiologicalReaction direction="right-to-left" evidence="11">
        <dbReference type="Rhea" id="RHEA:53374"/>
    </physiologicalReaction>
</comment>
<dbReference type="STRING" id="105984.A0A427XN68"/>
<feature type="compositionally biased region" description="Basic residues" evidence="17">
    <location>
        <begin position="568"/>
        <end position="577"/>
    </location>
</feature>
<organism evidence="19 20">
    <name type="scientific">Apiotrichum porosum</name>
    <dbReference type="NCBI Taxonomy" id="105984"/>
    <lineage>
        <taxon>Eukaryota</taxon>
        <taxon>Fungi</taxon>
        <taxon>Dikarya</taxon>
        <taxon>Basidiomycota</taxon>
        <taxon>Agaricomycotina</taxon>
        <taxon>Tremellomycetes</taxon>
        <taxon>Trichosporonales</taxon>
        <taxon>Trichosporonaceae</taxon>
        <taxon>Apiotrichum</taxon>
    </lineage>
</organism>
<dbReference type="SUPFAM" id="SSF51395">
    <property type="entry name" value="FMN-linked oxidoreductases"/>
    <property type="match status" value="1"/>
</dbReference>
<comment type="catalytic activity">
    <reaction evidence="12">
        <text>5,6-dihydrouridine(16) in tRNA + NADP(+) = uridine(16) in tRNA + NADPH + H(+)</text>
        <dbReference type="Rhea" id="RHEA:53376"/>
        <dbReference type="Rhea" id="RHEA-COMP:13543"/>
        <dbReference type="Rhea" id="RHEA-COMP:13544"/>
        <dbReference type="ChEBI" id="CHEBI:15378"/>
        <dbReference type="ChEBI" id="CHEBI:57783"/>
        <dbReference type="ChEBI" id="CHEBI:58349"/>
        <dbReference type="ChEBI" id="CHEBI:65315"/>
        <dbReference type="ChEBI" id="CHEBI:74443"/>
        <dbReference type="EC" id="1.3.1.88"/>
    </reaction>
    <physiologicalReaction direction="right-to-left" evidence="12">
        <dbReference type="Rhea" id="RHEA:53378"/>
    </physiologicalReaction>
</comment>
<comment type="catalytic activity">
    <reaction evidence="14">
        <text>5,6-dihydrouridine(16) in tRNA + NAD(+) = uridine(16) in tRNA + NADH + H(+)</text>
        <dbReference type="Rhea" id="RHEA:53380"/>
        <dbReference type="Rhea" id="RHEA-COMP:13543"/>
        <dbReference type="Rhea" id="RHEA-COMP:13544"/>
        <dbReference type="ChEBI" id="CHEBI:15378"/>
        <dbReference type="ChEBI" id="CHEBI:57540"/>
        <dbReference type="ChEBI" id="CHEBI:57945"/>
        <dbReference type="ChEBI" id="CHEBI:65315"/>
        <dbReference type="ChEBI" id="CHEBI:74443"/>
        <dbReference type="EC" id="1.3.1.88"/>
    </reaction>
    <physiologicalReaction direction="right-to-left" evidence="14">
        <dbReference type="Rhea" id="RHEA:53382"/>
    </physiologicalReaction>
</comment>
<dbReference type="Proteomes" id="UP000279236">
    <property type="component" value="Unassembled WGS sequence"/>
</dbReference>
<dbReference type="InterPro" id="IPR013785">
    <property type="entry name" value="Aldolase_TIM"/>
</dbReference>
<evidence type="ECO:0000256" key="13">
    <source>
        <dbReference type="ARBA" id="ARBA00048342"/>
    </source>
</evidence>
<keyword evidence="8" id="KW-0520">NAD</keyword>
<feature type="compositionally biased region" description="Basic and acidic residues" evidence="17">
    <location>
        <begin position="558"/>
        <end position="567"/>
    </location>
</feature>
<evidence type="ECO:0000256" key="16">
    <source>
        <dbReference type="ARBA" id="ARBA00049467"/>
    </source>
</evidence>
<comment type="cofactor">
    <cofactor evidence="1">
        <name>FMN</name>
        <dbReference type="ChEBI" id="CHEBI:58210"/>
    </cofactor>
</comment>
<keyword evidence="4" id="KW-0507">mRNA processing</keyword>
<feature type="compositionally biased region" description="Basic and acidic residues" evidence="17">
    <location>
        <begin position="578"/>
        <end position="588"/>
    </location>
</feature>
<keyword evidence="2" id="KW-0285">Flavoprotein</keyword>
<feature type="region of interest" description="Disordered" evidence="17">
    <location>
        <begin position="545"/>
        <end position="616"/>
    </location>
</feature>
<keyword evidence="5" id="KW-0819">tRNA processing</keyword>
<comment type="catalytic activity">
    <reaction evidence="15">
        <text>a 5,6-dihydrouridine in mRNA + NADP(+) = a uridine in mRNA + NADPH + H(+)</text>
        <dbReference type="Rhea" id="RHEA:69855"/>
        <dbReference type="Rhea" id="RHEA-COMP:14658"/>
        <dbReference type="Rhea" id="RHEA-COMP:17789"/>
        <dbReference type="ChEBI" id="CHEBI:15378"/>
        <dbReference type="ChEBI" id="CHEBI:57783"/>
        <dbReference type="ChEBI" id="CHEBI:58349"/>
        <dbReference type="ChEBI" id="CHEBI:65315"/>
        <dbReference type="ChEBI" id="CHEBI:74443"/>
    </reaction>
    <physiologicalReaction direction="right-to-left" evidence="15">
        <dbReference type="Rhea" id="RHEA:69857"/>
    </physiologicalReaction>
</comment>
<keyword evidence="3" id="KW-0288">FMN</keyword>
<dbReference type="GO" id="GO:0017150">
    <property type="term" value="F:tRNA dihydrouridine synthase activity"/>
    <property type="evidence" value="ECO:0007669"/>
    <property type="project" value="InterPro"/>
</dbReference>
<evidence type="ECO:0000313" key="20">
    <source>
        <dbReference type="Proteomes" id="UP000279236"/>
    </source>
</evidence>
<evidence type="ECO:0000256" key="2">
    <source>
        <dbReference type="ARBA" id="ARBA00022630"/>
    </source>
</evidence>
<keyword evidence="6" id="KW-0521">NADP</keyword>
<evidence type="ECO:0000256" key="9">
    <source>
        <dbReference type="ARBA" id="ARBA00038313"/>
    </source>
</evidence>
<dbReference type="GO" id="GO:0050660">
    <property type="term" value="F:flavin adenine dinucleotide binding"/>
    <property type="evidence" value="ECO:0007669"/>
    <property type="project" value="InterPro"/>
</dbReference>
<evidence type="ECO:0000256" key="10">
    <source>
        <dbReference type="ARBA" id="ARBA00038890"/>
    </source>
</evidence>
<dbReference type="OrthoDB" id="272303at2759"/>
<evidence type="ECO:0000256" key="12">
    <source>
        <dbReference type="ARBA" id="ARBA00047652"/>
    </source>
</evidence>
<protein>
    <recommendedName>
        <fullName evidence="10">tRNA-dihydrouridine(16/17) synthase [NAD(P)(+)]</fullName>
        <ecNumber evidence="10">1.3.1.88</ecNumber>
    </recommendedName>
</protein>
<dbReference type="GO" id="GO:0006397">
    <property type="term" value="P:mRNA processing"/>
    <property type="evidence" value="ECO:0007669"/>
    <property type="project" value="UniProtKB-KW"/>
</dbReference>
<dbReference type="InterPro" id="IPR018517">
    <property type="entry name" value="tRNA_hU_synthase_CS"/>
</dbReference>
<accession>A0A427XN68</accession>
<evidence type="ECO:0000256" key="8">
    <source>
        <dbReference type="ARBA" id="ARBA00023027"/>
    </source>
</evidence>
<evidence type="ECO:0000256" key="7">
    <source>
        <dbReference type="ARBA" id="ARBA00023002"/>
    </source>
</evidence>
<dbReference type="InterPro" id="IPR035587">
    <property type="entry name" value="DUS-like_FMN-bd"/>
</dbReference>
<comment type="catalytic activity">
    <reaction evidence="16">
        <text>5,6-dihydrouridine(17) in tRNA + NADP(+) = uridine(17) in tRNA + NADPH + H(+)</text>
        <dbReference type="Rhea" id="RHEA:53368"/>
        <dbReference type="Rhea" id="RHEA-COMP:13541"/>
        <dbReference type="Rhea" id="RHEA-COMP:13542"/>
        <dbReference type="ChEBI" id="CHEBI:15378"/>
        <dbReference type="ChEBI" id="CHEBI:57783"/>
        <dbReference type="ChEBI" id="CHEBI:58349"/>
        <dbReference type="ChEBI" id="CHEBI:65315"/>
        <dbReference type="ChEBI" id="CHEBI:74443"/>
        <dbReference type="EC" id="1.3.1.88"/>
    </reaction>
    <physiologicalReaction direction="right-to-left" evidence="16">
        <dbReference type="Rhea" id="RHEA:53370"/>
    </physiologicalReaction>
</comment>
<evidence type="ECO:0000256" key="6">
    <source>
        <dbReference type="ARBA" id="ARBA00022857"/>
    </source>
</evidence>